<comment type="caution">
    <text evidence="1">The sequence shown here is derived from an EMBL/GenBank/DDBJ whole genome shotgun (WGS) entry which is preliminary data.</text>
</comment>
<dbReference type="PANTHER" id="PTHR10000:SF25">
    <property type="entry name" value="PHOSPHATASE YKRA-RELATED"/>
    <property type="match status" value="1"/>
</dbReference>
<dbReference type="Proteomes" id="UP001230220">
    <property type="component" value="Unassembled WGS sequence"/>
</dbReference>
<dbReference type="SFLD" id="SFLDS00003">
    <property type="entry name" value="Haloacid_Dehalogenase"/>
    <property type="match status" value="1"/>
</dbReference>
<dbReference type="EMBL" id="JAUSUR010000003">
    <property type="protein sequence ID" value="MDQ0361432.1"/>
    <property type="molecule type" value="Genomic_DNA"/>
</dbReference>
<dbReference type="RefSeq" id="WP_307408147.1">
    <property type="nucleotide sequence ID" value="NZ_JAUSUR010000003.1"/>
</dbReference>
<gene>
    <name evidence="1" type="ORF">J2S15_002179</name>
</gene>
<proteinExistence type="predicted"/>
<keyword evidence="2" id="KW-1185">Reference proteome</keyword>
<dbReference type="InterPro" id="IPR023214">
    <property type="entry name" value="HAD_sf"/>
</dbReference>
<dbReference type="SUPFAM" id="SSF56784">
    <property type="entry name" value="HAD-like"/>
    <property type="match status" value="1"/>
</dbReference>
<organism evidence="1 2">
    <name type="scientific">Breznakia pachnodae</name>
    <dbReference type="NCBI Taxonomy" id="265178"/>
    <lineage>
        <taxon>Bacteria</taxon>
        <taxon>Bacillati</taxon>
        <taxon>Bacillota</taxon>
        <taxon>Erysipelotrichia</taxon>
        <taxon>Erysipelotrichales</taxon>
        <taxon>Erysipelotrichaceae</taxon>
        <taxon>Breznakia</taxon>
    </lineage>
</organism>
<dbReference type="NCBIfam" id="TIGR00099">
    <property type="entry name" value="Cof-subfamily"/>
    <property type="match status" value="1"/>
</dbReference>
<reference evidence="1 2" key="1">
    <citation type="submission" date="2023-07" db="EMBL/GenBank/DDBJ databases">
        <title>Genomic Encyclopedia of Type Strains, Phase IV (KMG-IV): sequencing the most valuable type-strain genomes for metagenomic binning, comparative biology and taxonomic classification.</title>
        <authorList>
            <person name="Goeker M."/>
        </authorList>
    </citation>
    <scope>NUCLEOTIDE SEQUENCE [LARGE SCALE GENOMIC DNA]</scope>
    <source>
        <strain evidence="1 2">DSM 16784</strain>
    </source>
</reference>
<dbReference type="Gene3D" id="3.30.1240.10">
    <property type="match status" value="1"/>
</dbReference>
<dbReference type="InterPro" id="IPR006379">
    <property type="entry name" value="HAD-SF_hydro_IIB"/>
</dbReference>
<protein>
    <submittedName>
        <fullName evidence="1">Cof subfamily protein (Haloacid dehalogenase superfamily)</fullName>
    </submittedName>
</protein>
<name>A0ABU0E3G7_9FIRM</name>
<dbReference type="PANTHER" id="PTHR10000">
    <property type="entry name" value="PHOSPHOSERINE PHOSPHATASE"/>
    <property type="match status" value="1"/>
</dbReference>
<dbReference type="Pfam" id="PF08282">
    <property type="entry name" value="Hydrolase_3"/>
    <property type="match status" value="1"/>
</dbReference>
<sequence length="264" mass="29129">MKSQIKIAFFDIDGTLASNTDMTKSIDDRIPASTKLAIKKLKENGIIPMIATGRGKKSIADIVEILEMDSYISANGLSVTHEGEEVFKRILTLDQITSVLDDIIDIEDIAIMLETTEGNVVIKVSDNMRKRLKTKEEAIGYDIDKIKQYETYEIAVLGEDVKNKISLSSKELKAKMVGPIIINIIPKEVSKATGIEKVLEIFNFDKTEAIVFGDEENDLEMFGAVSHSVAMGNAVNDLKAIATHITDTVDNDGIYKACEHFGLL</sequence>
<dbReference type="InterPro" id="IPR036412">
    <property type="entry name" value="HAD-like_sf"/>
</dbReference>
<dbReference type="SFLD" id="SFLDG01140">
    <property type="entry name" value="C2.B:_Phosphomannomutase_and_P"/>
    <property type="match status" value="1"/>
</dbReference>
<accession>A0ABU0E3G7</accession>
<dbReference type="NCBIfam" id="TIGR01484">
    <property type="entry name" value="HAD-SF-IIB"/>
    <property type="match status" value="1"/>
</dbReference>
<dbReference type="Gene3D" id="3.40.50.1000">
    <property type="entry name" value="HAD superfamily/HAD-like"/>
    <property type="match status" value="1"/>
</dbReference>
<dbReference type="InterPro" id="IPR000150">
    <property type="entry name" value="Cof"/>
</dbReference>
<evidence type="ECO:0000313" key="2">
    <source>
        <dbReference type="Proteomes" id="UP001230220"/>
    </source>
</evidence>
<evidence type="ECO:0000313" key="1">
    <source>
        <dbReference type="EMBL" id="MDQ0361432.1"/>
    </source>
</evidence>